<feature type="non-terminal residue" evidence="11">
    <location>
        <position position="691"/>
    </location>
</feature>
<evidence type="ECO:0000256" key="3">
    <source>
        <dbReference type="ARBA" id="ARBA00022729"/>
    </source>
</evidence>
<feature type="compositionally biased region" description="Basic and acidic residues" evidence="9">
    <location>
        <begin position="580"/>
        <end position="596"/>
    </location>
</feature>
<dbReference type="Pfam" id="PF13640">
    <property type="entry name" value="2OG-FeII_Oxy_3"/>
    <property type="match status" value="1"/>
</dbReference>
<organism evidence="11">
    <name type="scientific">Callorhinchus milii</name>
    <name type="common">Ghost shark</name>
    <dbReference type="NCBI Taxonomy" id="7868"/>
    <lineage>
        <taxon>Eukaryota</taxon>
        <taxon>Metazoa</taxon>
        <taxon>Chordata</taxon>
        <taxon>Craniata</taxon>
        <taxon>Vertebrata</taxon>
        <taxon>Chondrichthyes</taxon>
        <taxon>Holocephali</taxon>
        <taxon>Chimaeriformes</taxon>
        <taxon>Callorhinchidae</taxon>
        <taxon>Callorhinchus</taxon>
    </lineage>
</organism>
<dbReference type="InterPro" id="IPR039575">
    <property type="entry name" value="P3H"/>
</dbReference>
<keyword evidence="4" id="KW-0802">TPR repeat</keyword>
<dbReference type="Gene3D" id="2.60.120.620">
    <property type="entry name" value="q2cbj1_9rhob like domain"/>
    <property type="match status" value="1"/>
</dbReference>
<dbReference type="EMBL" id="JW866532">
    <property type="protein sequence ID" value="AFO99049.1"/>
    <property type="molecule type" value="mRNA"/>
</dbReference>
<dbReference type="Gene3D" id="1.25.40.10">
    <property type="entry name" value="Tetratricopeptide repeat domain"/>
    <property type="match status" value="2"/>
</dbReference>
<feature type="non-terminal residue" evidence="11">
    <location>
        <position position="1"/>
    </location>
</feature>
<dbReference type="InterPro" id="IPR006620">
    <property type="entry name" value="Pro_4_hyd_alph"/>
</dbReference>
<evidence type="ECO:0000256" key="4">
    <source>
        <dbReference type="ARBA" id="ARBA00022803"/>
    </source>
</evidence>
<proteinExistence type="evidence at transcript level"/>
<comment type="similarity">
    <text evidence="2">Belongs to the leprecan family.</text>
</comment>
<feature type="compositionally biased region" description="Low complexity" evidence="9">
    <location>
        <begin position="661"/>
        <end position="677"/>
    </location>
</feature>
<evidence type="ECO:0000256" key="8">
    <source>
        <dbReference type="ARBA" id="ARBA00023180"/>
    </source>
</evidence>
<keyword evidence="6" id="KW-0223">Dioxygenase</keyword>
<evidence type="ECO:0000256" key="5">
    <source>
        <dbReference type="ARBA" id="ARBA00022896"/>
    </source>
</evidence>
<evidence type="ECO:0000256" key="9">
    <source>
        <dbReference type="SAM" id="MobiDB-lite"/>
    </source>
</evidence>
<dbReference type="InterPro" id="IPR056585">
    <property type="entry name" value="Leprecan_dom"/>
</dbReference>
<accession>V9KKM0</accession>
<evidence type="ECO:0000256" key="1">
    <source>
        <dbReference type="ARBA" id="ARBA00001961"/>
    </source>
</evidence>
<feature type="compositionally biased region" description="Low complexity" evidence="9">
    <location>
        <begin position="644"/>
        <end position="653"/>
    </location>
</feature>
<keyword evidence="5" id="KW-0847">Vitamin C</keyword>
<feature type="compositionally biased region" description="Gly residues" evidence="9">
    <location>
        <begin position="608"/>
        <end position="619"/>
    </location>
</feature>
<dbReference type="GO" id="GO:0032963">
    <property type="term" value="P:collagen metabolic process"/>
    <property type="evidence" value="ECO:0007669"/>
    <property type="project" value="InterPro"/>
</dbReference>
<keyword evidence="3" id="KW-0732">Signal</keyword>
<keyword evidence="8" id="KW-0325">Glycoprotein</keyword>
<dbReference type="SUPFAM" id="SSF48452">
    <property type="entry name" value="TPR-like"/>
    <property type="match status" value="1"/>
</dbReference>
<reference evidence="11" key="1">
    <citation type="journal article" date="2014" name="Nature">
        <title>Elephant shark genome provides unique insights into gnathostome evolution.</title>
        <authorList>
            <consortium name="International Elephant Shark Genome Sequencing Consortium"/>
            <person name="Venkatesh B."/>
            <person name="Lee A.P."/>
            <person name="Ravi V."/>
            <person name="Maurya A.K."/>
            <person name="Lian M.M."/>
            <person name="Swann J.B."/>
            <person name="Ohta Y."/>
            <person name="Flajnik M.F."/>
            <person name="Sutoh Y."/>
            <person name="Kasahara M."/>
            <person name="Hoon S."/>
            <person name="Gangu V."/>
            <person name="Roy S.W."/>
            <person name="Irimia M."/>
            <person name="Korzh V."/>
            <person name="Kondrychyn I."/>
            <person name="Lim Z.W."/>
            <person name="Tay B.H."/>
            <person name="Tohari S."/>
            <person name="Kong K.W."/>
            <person name="Ho S."/>
            <person name="Lorente-Galdos B."/>
            <person name="Quilez J."/>
            <person name="Marques-Bonet T."/>
            <person name="Raney B.J."/>
            <person name="Ingham P.W."/>
            <person name="Tay A."/>
            <person name="Hillier L.W."/>
            <person name="Minx P."/>
            <person name="Boehm T."/>
            <person name="Wilson R.K."/>
            <person name="Brenner S."/>
            <person name="Warren W.C."/>
        </authorList>
    </citation>
    <scope>NUCLEOTIDE SEQUENCE</scope>
    <source>
        <tissue evidence="11">Intestine</tissue>
    </source>
</reference>
<evidence type="ECO:0000259" key="10">
    <source>
        <dbReference type="SMART" id="SM00702"/>
    </source>
</evidence>
<sequence>GGLLRRGECVGYCHGPRLGPVSGRRVDRELELEFVSRNPYNYLQVAYYQLKKLDKAAAAAQTFLTANPGHADMTVNLENYHRLSAINPESYRDLEARAHWELYEEGVRLFEEERYGESVLRLEEAVRENLRELDRCRAQCKGRREFEGYSYLDYQSHLYESISDHHLQVLRCCQDCVRFVATKPGGASSLTDFLPNHFNLLQFAYYQVGSFESALETSRCFLLFRPEDEAMRENEAVLARAAGEEGEAIPPREDVRRYVARTLLEKKMLYFAMETLQIPFNDPDSWTPADLIPEKLRDEIRSRREERAKVSKKEGTIKGINAMSAEEIKRGLPSPFTSIAVSQMEDSGRVMFDGFISESECHAISELIAADSGEFGDRTPLSPNERFDGLSVLKALKLASEGTLSRSGAQLYFAVTERVRRLSQTYYRPRTDLHVSFTRLVCRTALSGHQEKPVSHSHTVLPDMCLLDPEAMECWREPTAKRARDISAVLYLNTEFQGGEVFFTDADTRSTTAEVQPRCGRVVGLTSGGEGPLGVRPVTGGRRCALTVWLTLDPGQEDTERGQVDQLMAAMSKIQTQATEGKESDLDFPDAPKVKMVDGQSRKRRSGEGVGAGEGGGASAEGRRKPKMAASATTPPKPAPPKTAPAKTSQSKTSHSKTKTSKTGQSKSSKSKPAPAKATPPKPASSTATPT</sequence>
<evidence type="ECO:0000313" key="11">
    <source>
        <dbReference type="EMBL" id="AFO99049.1"/>
    </source>
</evidence>
<dbReference type="PANTHER" id="PTHR14049">
    <property type="entry name" value="LEPRECAN 1"/>
    <property type="match status" value="1"/>
</dbReference>
<name>V9KKM0_CALMI</name>
<dbReference type="SMART" id="SM00702">
    <property type="entry name" value="P4Hc"/>
    <property type="match status" value="1"/>
</dbReference>
<dbReference type="Pfam" id="PF23557">
    <property type="entry name" value="TPR_leprecan"/>
    <property type="match status" value="1"/>
</dbReference>
<evidence type="ECO:0000256" key="2">
    <source>
        <dbReference type="ARBA" id="ARBA00006487"/>
    </source>
</evidence>
<dbReference type="InterPro" id="IPR011990">
    <property type="entry name" value="TPR-like_helical_dom_sf"/>
</dbReference>
<feature type="domain" description="Prolyl 4-hydroxylase alpha subunit" evidence="10">
    <location>
        <begin position="347"/>
        <end position="551"/>
    </location>
</feature>
<dbReference type="AlphaFoldDB" id="V9KKM0"/>
<feature type="region of interest" description="Disordered" evidence="9">
    <location>
        <begin position="575"/>
        <end position="691"/>
    </location>
</feature>
<dbReference type="GO" id="GO:0005506">
    <property type="term" value="F:iron ion binding"/>
    <property type="evidence" value="ECO:0007669"/>
    <property type="project" value="InterPro"/>
</dbReference>
<protein>
    <submittedName>
        <fullName evidence="11">Leprecan 1-like protein</fullName>
    </submittedName>
</protein>
<evidence type="ECO:0000256" key="7">
    <source>
        <dbReference type="ARBA" id="ARBA00023002"/>
    </source>
</evidence>
<dbReference type="InterPro" id="IPR044862">
    <property type="entry name" value="Pro_4_hyd_alph_FE2OG_OXY"/>
</dbReference>
<evidence type="ECO:0000256" key="6">
    <source>
        <dbReference type="ARBA" id="ARBA00022964"/>
    </source>
</evidence>
<dbReference type="GO" id="GO:0005783">
    <property type="term" value="C:endoplasmic reticulum"/>
    <property type="evidence" value="ECO:0007669"/>
    <property type="project" value="TreeGrafter"/>
</dbReference>
<dbReference type="GO" id="GO:0019797">
    <property type="term" value="F:procollagen-proline 3-dioxygenase activity"/>
    <property type="evidence" value="ECO:0007669"/>
    <property type="project" value="TreeGrafter"/>
</dbReference>
<comment type="cofactor">
    <cofactor evidence="1">
        <name>L-ascorbate</name>
        <dbReference type="ChEBI" id="CHEBI:38290"/>
    </cofactor>
</comment>
<dbReference type="GO" id="GO:0031418">
    <property type="term" value="F:L-ascorbic acid binding"/>
    <property type="evidence" value="ECO:0007669"/>
    <property type="project" value="UniProtKB-KW"/>
</dbReference>
<dbReference type="PANTHER" id="PTHR14049:SF14">
    <property type="entry name" value="PROLYL 3-HYDROXYLASE 3"/>
    <property type="match status" value="1"/>
</dbReference>
<keyword evidence="7" id="KW-0560">Oxidoreductase</keyword>